<dbReference type="Proteomes" id="UP001461960">
    <property type="component" value="Unassembled WGS sequence"/>
</dbReference>
<evidence type="ECO:0000313" key="1">
    <source>
        <dbReference type="EMBL" id="MEN2751632.1"/>
    </source>
</evidence>
<dbReference type="PANTHER" id="PTHR43737:SF1">
    <property type="entry name" value="DUF1501 DOMAIN-CONTAINING PROTEIN"/>
    <property type="match status" value="1"/>
</dbReference>
<name>A0ABU9X889_9GAMM</name>
<dbReference type="InterPro" id="IPR006311">
    <property type="entry name" value="TAT_signal"/>
</dbReference>
<dbReference type="InterPro" id="IPR010869">
    <property type="entry name" value="DUF1501"/>
</dbReference>
<reference evidence="1 2" key="1">
    <citation type="submission" date="2024-05" db="EMBL/GenBank/DDBJ databases">
        <authorList>
            <person name="Kim H.-Y."/>
            <person name="Kim E."/>
            <person name="Cai Y."/>
            <person name="Yang S.-M."/>
            <person name="Lee W."/>
        </authorList>
    </citation>
    <scope>NUCLEOTIDE SEQUENCE [LARGE SCALE GENOMIC DNA]</scope>
    <source>
        <strain evidence="1 2">FBL11</strain>
    </source>
</reference>
<comment type="caution">
    <text evidence="1">The sequence shown here is derived from an EMBL/GenBank/DDBJ whole genome shotgun (WGS) entry which is preliminary data.</text>
</comment>
<dbReference type="PANTHER" id="PTHR43737">
    <property type="entry name" value="BLL7424 PROTEIN"/>
    <property type="match status" value="1"/>
</dbReference>
<dbReference type="Pfam" id="PF07394">
    <property type="entry name" value="DUF1501"/>
    <property type="match status" value="1"/>
</dbReference>
<dbReference type="PROSITE" id="PS51318">
    <property type="entry name" value="TAT"/>
    <property type="match status" value="1"/>
</dbReference>
<gene>
    <name evidence="1" type="ORF">AAIR29_08300</name>
</gene>
<dbReference type="RefSeq" id="WP_299219040.1">
    <property type="nucleotide sequence ID" value="NZ_JBDGHN010000002.1"/>
</dbReference>
<sequence length="448" mass="48593">MNELSRRAFLQRLSYLAGAGVVAPMAMGLSANKARAATAGSDYKALVCVLLDGGNDQANTLIPIDTSSYATYHKIRQDIALDRSNVLPLIPTTQLAGGLKWGFNPNLKRLNSLFHLKKLAVLQNVGSLVQPTSMDQYKNRSVALPRGLFAHYNQKQNWQSTASDSFREGWGGRIGDAIIKQNSHGAFSCISTDDDNVFLTGEKTNPLKVTSDGLKITGGIEEGSSVSGTTNFSEALRSLFTSSDDSTVANSTNESMMLSAIQDAKNISTEFSAENTLAQQLKTVASLIKARDKLGAKRQIFFVKLKGFDTHNDLLGRHDTLMRLLDDALGSFYEATEELGVSQNVTTFTMSEFGRTLNSYGNGSEHGWGSHHFIMGGAVKGRDFYGQAPEIGLNTAIDVGEGAWLPTTSIDQYSATLAKWFGVSDNNLTMVAPNLHKFNNQDLGFMSS</sequence>
<proteinExistence type="predicted"/>
<keyword evidence="2" id="KW-1185">Reference proteome</keyword>
<organism evidence="1 2">
    <name type="scientific">Psychrobacter saeujeotis</name>
    <dbReference type="NCBI Taxonomy" id="3143436"/>
    <lineage>
        <taxon>Bacteria</taxon>
        <taxon>Pseudomonadati</taxon>
        <taxon>Pseudomonadota</taxon>
        <taxon>Gammaproteobacteria</taxon>
        <taxon>Moraxellales</taxon>
        <taxon>Moraxellaceae</taxon>
        <taxon>Psychrobacter</taxon>
    </lineage>
</organism>
<accession>A0ABU9X889</accession>
<dbReference type="EMBL" id="JBDGHN010000002">
    <property type="protein sequence ID" value="MEN2751632.1"/>
    <property type="molecule type" value="Genomic_DNA"/>
</dbReference>
<evidence type="ECO:0000313" key="2">
    <source>
        <dbReference type="Proteomes" id="UP001461960"/>
    </source>
</evidence>
<protein>
    <submittedName>
        <fullName evidence="1">DUF1501 domain-containing protein</fullName>
    </submittedName>
</protein>